<feature type="transmembrane region" description="Helical" evidence="1">
    <location>
        <begin position="20"/>
        <end position="42"/>
    </location>
</feature>
<name>A0A0M9WKX0_9EURO</name>
<protein>
    <submittedName>
        <fullName evidence="2">Uncharacterized protein</fullName>
    </submittedName>
</protein>
<keyword evidence="1" id="KW-0812">Transmembrane</keyword>
<evidence type="ECO:0000313" key="3">
    <source>
        <dbReference type="Proteomes" id="UP000037696"/>
    </source>
</evidence>
<dbReference type="Proteomes" id="UP000037696">
    <property type="component" value="Unassembled WGS sequence"/>
</dbReference>
<feature type="non-terminal residue" evidence="2">
    <location>
        <position position="46"/>
    </location>
</feature>
<dbReference type="EMBL" id="LHQQ01000002">
    <property type="protein sequence ID" value="KOS48755.1"/>
    <property type="molecule type" value="Genomic_DNA"/>
</dbReference>
<evidence type="ECO:0000256" key="1">
    <source>
        <dbReference type="SAM" id="Phobius"/>
    </source>
</evidence>
<gene>
    <name evidence="2" type="ORF">ACN38_g181</name>
</gene>
<organism evidence="2 3">
    <name type="scientific">Penicillium nordicum</name>
    <dbReference type="NCBI Taxonomy" id="229535"/>
    <lineage>
        <taxon>Eukaryota</taxon>
        <taxon>Fungi</taxon>
        <taxon>Dikarya</taxon>
        <taxon>Ascomycota</taxon>
        <taxon>Pezizomycotina</taxon>
        <taxon>Eurotiomycetes</taxon>
        <taxon>Eurotiomycetidae</taxon>
        <taxon>Eurotiales</taxon>
        <taxon>Aspergillaceae</taxon>
        <taxon>Penicillium</taxon>
    </lineage>
</organism>
<evidence type="ECO:0000313" key="2">
    <source>
        <dbReference type="EMBL" id="KOS48755.1"/>
    </source>
</evidence>
<keyword evidence="3" id="KW-1185">Reference proteome</keyword>
<proteinExistence type="predicted"/>
<comment type="caution">
    <text evidence="2">The sequence shown here is derived from an EMBL/GenBank/DDBJ whole genome shotgun (WGS) entry which is preliminary data.</text>
</comment>
<keyword evidence="1" id="KW-1133">Transmembrane helix</keyword>
<sequence length="46" mass="5143">MSRASFAISTVTIDNITCFIRSFFVLSFFAFSLFDGVLLCLIGHAY</sequence>
<dbReference type="AlphaFoldDB" id="A0A0M9WKX0"/>
<reference evidence="2 3" key="1">
    <citation type="submission" date="2015-08" db="EMBL/GenBank/DDBJ databases">
        <title>Genome sequencing of Penicillium nordicum.</title>
        <authorList>
            <person name="Nguyen H.D."/>
            <person name="Seifert K.A."/>
        </authorList>
    </citation>
    <scope>NUCLEOTIDE SEQUENCE [LARGE SCALE GENOMIC DNA]</scope>
    <source>
        <strain evidence="2 3">DAOMC 185683</strain>
    </source>
</reference>
<keyword evidence="1" id="KW-0472">Membrane</keyword>
<accession>A0A0M9WKX0</accession>